<dbReference type="CDD" id="cd07185">
    <property type="entry name" value="OmpA_C-like"/>
    <property type="match status" value="1"/>
</dbReference>
<feature type="domain" description="OmpA-like" evidence="11">
    <location>
        <begin position="50"/>
        <end position="167"/>
    </location>
</feature>
<feature type="chain" id="PRO_5045291282" description="Peptidoglycan-associated lipoprotein" evidence="10">
    <location>
        <begin position="25"/>
        <end position="167"/>
    </location>
</feature>
<dbReference type="PROSITE" id="PS01068">
    <property type="entry name" value="OMPA_1"/>
    <property type="match status" value="1"/>
</dbReference>
<dbReference type="SUPFAM" id="SSF103088">
    <property type="entry name" value="OmpA-like"/>
    <property type="match status" value="1"/>
</dbReference>
<evidence type="ECO:0000256" key="6">
    <source>
        <dbReference type="ARBA" id="ARBA00023288"/>
    </source>
</evidence>
<evidence type="ECO:0000313" key="12">
    <source>
        <dbReference type="EMBL" id="MDQ9171621.1"/>
    </source>
</evidence>
<reference evidence="12 13" key="1">
    <citation type="submission" date="2023-08" db="EMBL/GenBank/DDBJ databases">
        <title>Oxalobacteraceae gen .nov., isolated from river sludge outside the plant.</title>
        <authorList>
            <person name="Zhao S.Y."/>
        </authorList>
    </citation>
    <scope>NUCLEOTIDE SEQUENCE [LARGE SCALE GENOMIC DNA]</scope>
    <source>
        <strain evidence="12 13">R-40</strain>
    </source>
</reference>
<comment type="function">
    <text evidence="8">Part of the Tol-Pal system, which plays a role in outer membrane invagination during cell division and is important for maintaining outer membrane integrity.</text>
</comment>
<comment type="subcellular location">
    <subcellularLocation>
        <location evidence="8">Cell outer membrane</location>
        <topology evidence="8">Lipid-anchor</topology>
    </subcellularLocation>
</comment>
<dbReference type="PROSITE" id="PS51123">
    <property type="entry name" value="OMPA_2"/>
    <property type="match status" value="1"/>
</dbReference>
<accession>A0ABU1BUF2</accession>
<dbReference type="RefSeq" id="WP_338437560.1">
    <property type="nucleotide sequence ID" value="NZ_JAUYVH010000011.1"/>
</dbReference>
<name>A0ABU1BUF2_9BURK</name>
<keyword evidence="5 8" id="KW-0998">Cell outer membrane</keyword>
<keyword evidence="4 8" id="KW-0564">Palmitate</keyword>
<keyword evidence="2 8" id="KW-0732">Signal</keyword>
<evidence type="ECO:0000256" key="3">
    <source>
        <dbReference type="ARBA" id="ARBA00023136"/>
    </source>
</evidence>
<dbReference type="InterPro" id="IPR050330">
    <property type="entry name" value="Bact_OuterMem_StrucFunc"/>
</dbReference>
<feature type="region of interest" description="Disordered" evidence="9">
    <location>
        <begin position="25"/>
        <end position="49"/>
    </location>
</feature>
<evidence type="ECO:0000259" key="11">
    <source>
        <dbReference type="PROSITE" id="PS51123"/>
    </source>
</evidence>
<dbReference type="Pfam" id="PF00691">
    <property type="entry name" value="OmpA"/>
    <property type="match status" value="1"/>
</dbReference>
<keyword evidence="6 8" id="KW-0449">Lipoprotein</keyword>
<dbReference type="PROSITE" id="PS51257">
    <property type="entry name" value="PROKAR_LIPOPROTEIN"/>
    <property type="match status" value="1"/>
</dbReference>
<dbReference type="InterPro" id="IPR006665">
    <property type="entry name" value="OmpA-like"/>
</dbReference>
<protein>
    <recommendedName>
        <fullName evidence="8">Peptidoglycan-associated lipoprotein</fullName>
        <shortName evidence="8">PAL</shortName>
    </recommendedName>
</protein>
<dbReference type="Gene3D" id="3.30.1330.60">
    <property type="entry name" value="OmpA-like domain"/>
    <property type="match status" value="1"/>
</dbReference>
<evidence type="ECO:0000256" key="8">
    <source>
        <dbReference type="HAMAP-Rule" id="MF_02204"/>
    </source>
</evidence>
<keyword evidence="7 8" id="KW-0131">Cell cycle</keyword>
<dbReference type="InterPro" id="IPR006690">
    <property type="entry name" value="OMPA-like_CS"/>
</dbReference>
<sequence>MKRILISTLFLGILAGCASSPSMDANKDAGTAASANSNSSQSNSIPAHADPKNALAQKRSVYFALDEYALQDDGKDIVQSHAAYLSKNPAQKITIEGNADEQGSREYNLALGQKRAHAVRTAMTVLGVKEAQIETISWGEERPVATGHTEEAWSKNRRADIKYGGEK</sequence>
<feature type="compositionally biased region" description="Low complexity" evidence="9">
    <location>
        <begin position="32"/>
        <end position="44"/>
    </location>
</feature>
<evidence type="ECO:0000256" key="2">
    <source>
        <dbReference type="ARBA" id="ARBA00022729"/>
    </source>
</evidence>
<evidence type="ECO:0000256" key="4">
    <source>
        <dbReference type="ARBA" id="ARBA00023139"/>
    </source>
</evidence>
<dbReference type="PANTHER" id="PTHR30329:SF21">
    <property type="entry name" value="LIPOPROTEIN YIAD-RELATED"/>
    <property type="match status" value="1"/>
</dbReference>
<dbReference type="Proteomes" id="UP001225596">
    <property type="component" value="Unassembled WGS sequence"/>
</dbReference>
<proteinExistence type="inferred from homology"/>
<keyword evidence="3 8" id="KW-0472">Membrane</keyword>
<evidence type="ECO:0000256" key="10">
    <source>
        <dbReference type="SAM" id="SignalP"/>
    </source>
</evidence>
<comment type="caution">
    <text evidence="12">The sequence shown here is derived from an EMBL/GenBank/DDBJ whole genome shotgun (WGS) entry which is preliminary data.</text>
</comment>
<evidence type="ECO:0000313" key="13">
    <source>
        <dbReference type="Proteomes" id="UP001225596"/>
    </source>
</evidence>
<comment type="similarity">
    <text evidence="8">Belongs to the Pal lipoprotein family.</text>
</comment>
<evidence type="ECO:0000256" key="5">
    <source>
        <dbReference type="ARBA" id="ARBA00023237"/>
    </source>
</evidence>
<keyword evidence="1 8" id="KW-0132">Cell division</keyword>
<dbReference type="InterPro" id="IPR006664">
    <property type="entry name" value="OMP_bac"/>
</dbReference>
<organism evidence="12 13">
    <name type="scientific">Keguizhuia sedimenti</name>
    <dbReference type="NCBI Taxonomy" id="3064264"/>
    <lineage>
        <taxon>Bacteria</taxon>
        <taxon>Pseudomonadati</taxon>
        <taxon>Pseudomonadota</taxon>
        <taxon>Betaproteobacteria</taxon>
        <taxon>Burkholderiales</taxon>
        <taxon>Oxalobacteraceae</taxon>
        <taxon>Keguizhuia</taxon>
    </lineage>
</organism>
<dbReference type="PRINTS" id="PR01021">
    <property type="entry name" value="OMPADOMAIN"/>
</dbReference>
<evidence type="ECO:0000256" key="7">
    <source>
        <dbReference type="ARBA" id="ARBA00023306"/>
    </source>
</evidence>
<evidence type="ECO:0000256" key="9">
    <source>
        <dbReference type="SAM" id="MobiDB-lite"/>
    </source>
</evidence>
<feature type="signal peptide" evidence="10">
    <location>
        <begin position="1"/>
        <end position="24"/>
    </location>
</feature>
<dbReference type="HAMAP" id="MF_02204">
    <property type="entry name" value="Pal"/>
    <property type="match status" value="1"/>
</dbReference>
<dbReference type="NCBIfam" id="TIGR02802">
    <property type="entry name" value="Pal_lipo"/>
    <property type="match status" value="1"/>
</dbReference>
<dbReference type="EMBL" id="JAUYVH010000011">
    <property type="protein sequence ID" value="MDQ9171621.1"/>
    <property type="molecule type" value="Genomic_DNA"/>
</dbReference>
<evidence type="ECO:0000256" key="1">
    <source>
        <dbReference type="ARBA" id="ARBA00022618"/>
    </source>
</evidence>
<keyword evidence="13" id="KW-1185">Reference proteome</keyword>
<dbReference type="InterPro" id="IPR039001">
    <property type="entry name" value="Pal"/>
</dbReference>
<dbReference type="InterPro" id="IPR014169">
    <property type="entry name" value="Pal_lipo_C"/>
</dbReference>
<gene>
    <name evidence="8 12" type="primary">pal</name>
    <name evidence="12" type="ORF">Q8A64_14495</name>
</gene>
<dbReference type="InterPro" id="IPR036737">
    <property type="entry name" value="OmpA-like_sf"/>
</dbReference>
<comment type="subunit">
    <text evidence="8">The Tol-Pal system is composed of five core proteins: the inner membrane proteins TolA, TolQ and TolR, the periplasmic protein TolB and the outer membrane protein Pal. They form a network linking the inner and outer membranes and the peptidoglycan layer.</text>
</comment>
<dbReference type="PANTHER" id="PTHR30329">
    <property type="entry name" value="STATOR ELEMENT OF FLAGELLAR MOTOR COMPLEX"/>
    <property type="match status" value="1"/>
</dbReference>